<keyword evidence="1" id="KW-0808">Transferase</keyword>
<sequence>MIDLIVTSIWLMIPAYIANPMAVVFGGGTPIDCGKNFYDGRRILGDGKTIRGLIAGTACGLVAGLIQIILAPVLAASGLFGSLDIFQSSLNAYTFNTIHVVFLMALGALLGDSAESFIKRRINLKRGAMFPVADQLDFVVGAWILTYILASAWFIIYFDMRIIITVLIITPLLHITTNIIGYLLKLKKEPW</sequence>
<name>A0AC61SA13_9EURY</name>
<dbReference type="Proteomes" id="UP000315423">
    <property type="component" value="Unassembled WGS sequence"/>
</dbReference>
<dbReference type="EC" id="2.7.7.67" evidence="1"/>
<proteinExistence type="predicted"/>
<reference evidence="1" key="1">
    <citation type="submission" date="2018-09" db="EMBL/GenBank/DDBJ databases">
        <title>A genomic encyclopedia of anaerobic methanotrophic archaea.</title>
        <authorList>
            <person name="Skennerton C.T."/>
            <person name="Chadwick G.L."/>
            <person name="Laso-Perez R."/>
            <person name="Leu A.O."/>
            <person name="Speth D.R."/>
            <person name="Yu H."/>
            <person name="Morgan-Lang C."/>
            <person name="Hatzenpichler R."/>
            <person name="Goudeau D."/>
            <person name="Malmstrom R."/>
            <person name="Woyke T."/>
            <person name="Hallam S."/>
            <person name="Tyson G.W."/>
            <person name="Wegener G."/>
            <person name="Boetius A."/>
            <person name="Orphan V.J."/>
        </authorList>
    </citation>
    <scope>NUCLEOTIDE SEQUENCE</scope>
    <source>
        <strain evidence="1">CONS3730D10UFb2</strain>
    </source>
</reference>
<evidence type="ECO:0000313" key="2">
    <source>
        <dbReference type="Proteomes" id="UP000315423"/>
    </source>
</evidence>
<accession>A0AC61SA13</accession>
<comment type="caution">
    <text evidence="1">The sequence shown here is derived from an EMBL/GenBank/DDBJ whole genome shotgun (WGS) entry which is preliminary data.</text>
</comment>
<protein>
    <submittedName>
        <fullName evidence="1">CDP-2,3-bis-(O-geranylgeranyl)-sn-glycerol synthase</fullName>
        <ecNumber evidence="1">2.7.7.67</ecNumber>
    </submittedName>
</protein>
<organism evidence="1 2">
    <name type="scientific">Candidatus Methanomarinus sp</name>
    <dbReference type="NCBI Taxonomy" id="3386244"/>
    <lineage>
        <taxon>Archaea</taxon>
        <taxon>Methanobacteriati</taxon>
        <taxon>Methanobacteriota</taxon>
        <taxon>Stenosarchaea group</taxon>
        <taxon>Methanomicrobia</taxon>
        <taxon>Methanosarcinales</taxon>
        <taxon>ANME-2 cluster</taxon>
        <taxon>Candidatus Methanocomedenaceae</taxon>
        <taxon>Candidatus Methanomarinus</taxon>
    </lineage>
</organism>
<keyword evidence="1" id="KW-0548">Nucleotidyltransferase</keyword>
<evidence type="ECO:0000313" key="1">
    <source>
        <dbReference type="EMBL" id="TKY91410.1"/>
    </source>
</evidence>
<dbReference type="EMBL" id="QYBA01000201">
    <property type="protein sequence ID" value="TKY91410.1"/>
    <property type="molecule type" value="Genomic_DNA"/>
</dbReference>
<gene>
    <name evidence="1" type="ORF">C5S46_05975</name>
</gene>